<proteinExistence type="predicted"/>
<reference evidence="5" key="1">
    <citation type="submission" date="2016-02" db="EMBL/GenBank/DDBJ databases">
        <title>Comparative genomics of biotechnologically important yeasts.</title>
        <authorList>
            <consortium name="DOE Joint Genome Institute"/>
            <person name="Riley R."/>
            <person name="Haridas S."/>
            <person name="Wolfe K.H."/>
            <person name="Lopes M.R."/>
            <person name="Hittinger C.T."/>
            <person name="Goker M."/>
            <person name="Salamov A."/>
            <person name="Wisecaver J."/>
            <person name="Long T.M."/>
            <person name="Aerts A.L."/>
            <person name="Barry K."/>
            <person name="Choi C."/>
            <person name="Clum A."/>
            <person name="Coughlan A.Y."/>
            <person name="Deshpande S."/>
            <person name="Douglass A.P."/>
            <person name="Hanson S.J."/>
            <person name="Klenk H.-P."/>
            <person name="Labutti K."/>
            <person name="Lapidus A."/>
            <person name="Lindquist E."/>
            <person name="Lipzen A."/>
            <person name="Meier-Kolthoff J.P."/>
            <person name="Ohm R.A."/>
            <person name="Otillar R.P."/>
            <person name="Pangilinan J."/>
            <person name="Peng Y."/>
            <person name="Rokas A."/>
            <person name="Rosa C.A."/>
            <person name="Scheuner C."/>
            <person name="Sibirny A.A."/>
            <person name="Slot J.C."/>
            <person name="Stielow J.B."/>
            <person name="Sun H."/>
            <person name="Kurtzman C.P."/>
            <person name="Blackwell M."/>
            <person name="Jeffries T.W."/>
            <person name="Grigoriev I.V."/>
        </authorList>
    </citation>
    <scope>NUCLEOTIDE SEQUENCE [LARGE SCALE GENOMIC DNA]</scope>
    <source>
        <strain evidence="5">NRRL Y-17796</strain>
    </source>
</reference>
<evidence type="ECO:0000313" key="4">
    <source>
        <dbReference type="EMBL" id="ODV89424.1"/>
    </source>
</evidence>
<dbReference type="InterPro" id="IPR001251">
    <property type="entry name" value="CRAL-TRIO_dom"/>
</dbReference>
<feature type="compositionally biased region" description="Polar residues" evidence="2">
    <location>
        <begin position="44"/>
        <end position="63"/>
    </location>
</feature>
<accession>A0A1E4TCE3</accession>
<dbReference type="Gene3D" id="3.40.525.10">
    <property type="entry name" value="CRAL-TRIO lipid binding domain"/>
    <property type="match status" value="1"/>
</dbReference>
<feature type="compositionally biased region" description="Polar residues" evidence="2">
    <location>
        <begin position="94"/>
        <end position="103"/>
    </location>
</feature>
<dbReference type="InterPro" id="IPR052432">
    <property type="entry name" value="PITP/CRAL-TRIO"/>
</dbReference>
<feature type="coiled-coil region" evidence="1">
    <location>
        <begin position="362"/>
        <end position="389"/>
    </location>
</feature>
<dbReference type="GO" id="GO:0120010">
    <property type="term" value="P:intermembrane phospholipid transfer"/>
    <property type="evidence" value="ECO:0007669"/>
    <property type="project" value="EnsemblFungi"/>
</dbReference>
<feature type="region of interest" description="Disordered" evidence="2">
    <location>
        <begin position="36"/>
        <end position="110"/>
    </location>
</feature>
<organism evidence="4 5">
    <name type="scientific">Tortispora caseinolytica NRRL Y-17796</name>
    <dbReference type="NCBI Taxonomy" id="767744"/>
    <lineage>
        <taxon>Eukaryota</taxon>
        <taxon>Fungi</taxon>
        <taxon>Dikarya</taxon>
        <taxon>Ascomycota</taxon>
        <taxon>Saccharomycotina</taxon>
        <taxon>Trigonopsidomycetes</taxon>
        <taxon>Trigonopsidales</taxon>
        <taxon>Trigonopsidaceae</taxon>
        <taxon>Tortispora</taxon>
    </lineage>
</organism>
<evidence type="ECO:0000313" key="5">
    <source>
        <dbReference type="Proteomes" id="UP000095023"/>
    </source>
</evidence>
<dbReference type="PANTHER" id="PTHR46590:SF1">
    <property type="entry name" value="PHOSPHATIDYLINOSITOL TRANSFER PROTEIN CSR1"/>
    <property type="match status" value="1"/>
</dbReference>
<keyword evidence="1" id="KW-0175">Coiled coil</keyword>
<dbReference type="Pfam" id="PF03765">
    <property type="entry name" value="CRAL_TRIO_N"/>
    <property type="match status" value="1"/>
</dbReference>
<dbReference type="InterPro" id="IPR036865">
    <property type="entry name" value="CRAL-TRIO_dom_sf"/>
</dbReference>
<evidence type="ECO:0000259" key="3">
    <source>
        <dbReference type="PROSITE" id="PS50191"/>
    </source>
</evidence>
<dbReference type="Pfam" id="PF00650">
    <property type="entry name" value="CRAL_TRIO"/>
    <property type="match status" value="1"/>
</dbReference>
<evidence type="ECO:0000256" key="2">
    <source>
        <dbReference type="SAM" id="MobiDB-lite"/>
    </source>
</evidence>
<dbReference type="PROSITE" id="PS50191">
    <property type="entry name" value="CRAL_TRIO"/>
    <property type="match status" value="1"/>
</dbReference>
<dbReference type="OrthoDB" id="43460at2759"/>
<dbReference type="SUPFAM" id="SSF46938">
    <property type="entry name" value="CRAL/TRIO N-terminal domain"/>
    <property type="match status" value="1"/>
</dbReference>
<dbReference type="SMART" id="SM00516">
    <property type="entry name" value="SEC14"/>
    <property type="match status" value="1"/>
</dbReference>
<feature type="domain" description="CRAL-TRIO" evidence="3">
    <location>
        <begin position="191"/>
        <end position="350"/>
    </location>
</feature>
<dbReference type="Proteomes" id="UP000095023">
    <property type="component" value="Unassembled WGS sequence"/>
</dbReference>
<dbReference type="PANTHER" id="PTHR46590">
    <property type="entry name" value="PHOSPHATIDYLINOSITOL TRANSFER PROTEIN CSR1-RELATED"/>
    <property type="match status" value="1"/>
</dbReference>
<dbReference type="InterPro" id="IPR036273">
    <property type="entry name" value="CRAL/TRIO_N_dom_sf"/>
</dbReference>
<gene>
    <name evidence="4" type="ORF">CANCADRAFT_27884</name>
</gene>
<dbReference type="SMART" id="SM01100">
    <property type="entry name" value="CRAL_TRIO_N"/>
    <property type="match status" value="1"/>
</dbReference>
<dbReference type="InterPro" id="IPR011074">
    <property type="entry name" value="CRAL/TRIO_N_dom"/>
</dbReference>
<dbReference type="CDD" id="cd00170">
    <property type="entry name" value="SEC14"/>
    <property type="match status" value="1"/>
</dbReference>
<protein>
    <recommendedName>
        <fullName evidence="3">CRAL-TRIO domain-containing protein</fullName>
    </recommendedName>
</protein>
<dbReference type="SUPFAM" id="SSF52087">
    <property type="entry name" value="CRAL/TRIO domain"/>
    <property type="match status" value="1"/>
</dbReference>
<dbReference type="EMBL" id="KV453843">
    <property type="protein sequence ID" value="ODV89424.1"/>
    <property type="molecule type" value="Genomic_DNA"/>
</dbReference>
<evidence type="ECO:0000256" key="1">
    <source>
        <dbReference type="SAM" id="Coils"/>
    </source>
</evidence>
<name>A0A1E4TCE3_9ASCO</name>
<keyword evidence="5" id="KW-1185">Reference proteome</keyword>
<dbReference type="AlphaFoldDB" id="A0A1E4TCE3"/>
<sequence>MPAKVSSLPGRPGNLTKEQEEALKLTWLKLIDLFQIDGGDDNQNDTSAEVTEDSSSPVQNKRSLPTPPSSAATATTAIESQSDAPKQPYLPAQRSASQWSAMTKSDDKHGTHKAFRKAVAELTPAELRDAFWELVKGDNADGMLLRFLRARKWDVDKAIVMLVSTLHWRLKEANVTKLAMEGERGALQQHDKDFMTQVEKGQCIVRGRDKAGRQVCRIRVRLHKSGAYSEESMNKYIVYIIEHTRLCLGDEADTATVIFDMTGFGLANMDYSPLKYMIKCFEAHYPESLGVCLVHQAPWIFQGIWKVVKGWLDPVVASKIHFTKSGSDLAKFIDLSYLPVSDGGYDDYEYKYIPPEEHEDDKLKDEETRRSLEQKRNQLTRELEKVTLQYASSANADSKLIEKRKKLIRDIRCNYVDLDPYVRARSIFDRTKVIQLKYPEDI</sequence>